<keyword evidence="2" id="KW-1185">Reference proteome</keyword>
<dbReference type="EMBL" id="CAIT01000009">
    <property type="protein sequence ID" value="CCH55972.1"/>
    <property type="molecule type" value="Genomic_DNA"/>
</dbReference>
<comment type="caution">
    <text evidence="1">The sequence shown here is derived from an EMBL/GenBank/DDBJ whole genome shotgun (WGS) entry which is preliminary data.</text>
</comment>
<dbReference type="AlphaFoldDB" id="I2GPZ4"/>
<dbReference type="OrthoDB" id="9764164at2"/>
<dbReference type="RefSeq" id="WP_009284537.1">
    <property type="nucleotide sequence ID" value="NZ_CAIT01000009.1"/>
</dbReference>
<evidence type="ECO:0008006" key="3">
    <source>
        <dbReference type="Google" id="ProtNLM"/>
    </source>
</evidence>
<dbReference type="SUPFAM" id="SSF52266">
    <property type="entry name" value="SGNH hydrolase"/>
    <property type="match status" value="1"/>
</dbReference>
<proteinExistence type="predicted"/>
<dbReference type="InterPro" id="IPR036514">
    <property type="entry name" value="SGNH_hydro_sf"/>
</dbReference>
<dbReference type="Proteomes" id="UP000009309">
    <property type="component" value="Unassembled WGS sequence"/>
</dbReference>
<reference evidence="1 2" key="1">
    <citation type="journal article" date="2012" name="J. Bacteriol.">
        <title>Genome Sequence of the Filamentous Bacterium Fibrisoma limi BUZ 3T.</title>
        <authorList>
            <person name="Filippini M."/>
            <person name="Qi W."/>
            <person name="Jaenicke S."/>
            <person name="Goesmann A."/>
            <person name="Smits T.H."/>
            <person name="Bagheri H.C."/>
        </authorList>
    </citation>
    <scope>NUCLEOTIDE SEQUENCE [LARGE SCALE GENOMIC DNA]</scope>
    <source>
        <strain evidence="2">BUZ 3T</strain>
    </source>
</reference>
<dbReference type="Gene3D" id="3.40.50.1110">
    <property type="entry name" value="SGNH hydrolase"/>
    <property type="match status" value="1"/>
</dbReference>
<gene>
    <name evidence="1" type="ORF">BN8_05272</name>
</gene>
<organism evidence="1 2">
    <name type="scientific">Fibrisoma limi BUZ 3</name>
    <dbReference type="NCBI Taxonomy" id="1185876"/>
    <lineage>
        <taxon>Bacteria</taxon>
        <taxon>Pseudomonadati</taxon>
        <taxon>Bacteroidota</taxon>
        <taxon>Cytophagia</taxon>
        <taxon>Cytophagales</taxon>
        <taxon>Spirosomataceae</taxon>
        <taxon>Fibrisoma</taxon>
    </lineage>
</organism>
<evidence type="ECO:0000313" key="1">
    <source>
        <dbReference type="EMBL" id="CCH55972.1"/>
    </source>
</evidence>
<accession>I2GPZ4</accession>
<dbReference type="GO" id="GO:0016788">
    <property type="term" value="F:hydrolase activity, acting on ester bonds"/>
    <property type="evidence" value="ECO:0007669"/>
    <property type="project" value="InterPro"/>
</dbReference>
<sequence>MKAFLYVVVPVLLFTACRRNQQEPTQPAAPGTADFSRYLAVGNALTAGFSNGGLYRESQLNAYPNLLAQRFQTAGGSTFVQPLFNEDQANGSGYLQRTNGPVIAGFPTLGYVTSGTAVRSWNPMLFTKYTGPAPANLGIPNLRLADLTTAGYGSAQGNPFFERLLVTGQEQSTYLDYVQARSASQNGHTFFTCSVGSDDVMQFVTSGGREAITSTTTFTSNLRQLLDVLTNRQAKGVLSNIPDVTTLAYLTTRTIAALQGPNKVIVYIRTGKGVVRPATAEDLVLNDADSIGLANKTGLQKGYFSAYPLHNEDVLDADEVKQAQAAVLAFNTLIQAEATARKLPVVDLYGLSGRLKAGLTQDGTTLNTTFLTGGFYSLDGLYPTSRGYALIANEYISVINKAYQSNFKAFDLNTFKGE</sequence>
<dbReference type="PROSITE" id="PS51257">
    <property type="entry name" value="PROKAR_LIPOPROTEIN"/>
    <property type="match status" value="1"/>
</dbReference>
<dbReference type="Pfam" id="PF00657">
    <property type="entry name" value="Lipase_GDSL"/>
    <property type="match status" value="1"/>
</dbReference>
<evidence type="ECO:0000313" key="2">
    <source>
        <dbReference type="Proteomes" id="UP000009309"/>
    </source>
</evidence>
<protein>
    <recommendedName>
        <fullName evidence="3">G-D-S-L family lipolytic protein</fullName>
    </recommendedName>
</protein>
<dbReference type="eggNOG" id="COG2755">
    <property type="taxonomic scope" value="Bacteria"/>
</dbReference>
<dbReference type="STRING" id="1185876.BN8_05272"/>
<name>I2GPZ4_9BACT</name>
<dbReference type="InterPro" id="IPR001087">
    <property type="entry name" value="GDSL"/>
</dbReference>